<protein>
    <recommendedName>
        <fullName evidence="3">COX assembly mitochondrial protein</fullName>
    </recommendedName>
</protein>
<dbReference type="EMBL" id="HBGF01024291">
    <property type="protein sequence ID" value="CAD9118580.1"/>
    <property type="molecule type" value="Transcribed_RNA"/>
</dbReference>
<feature type="compositionally biased region" description="Basic and acidic residues" evidence="1">
    <location>
        <begin position="13"/>
        <end position="23"/>
    </location>
</feature>
<accession>A0A7S1M0M4</accession>
<reference evidence="2" key="1">
    <citation type="submission" date="2021-01" db="EMBL/GenBank/DDBJ databases">
        <authorList>
            <person name="Corre E."/>
            <person name="Pelletier E."/>
            <person name="Niang G."/>
            <person name="Scheremetjew M."/>
            <person name="Finn R."/>
            <person name="Kale V."/>
            <person name="Holt S."/>
            <person name="Cochrane G."/>
            <person name="Meng A."/>
            <person name="Brown T."/>
            <person name="Cohen L."/>
        </authorList>
    </citation>
    <scope>NUCLEOTIDE SEQUENCE</scope>
    <source>
        <strain evidence="2">CCAP 1951/1</strain>
    </source>
</reference>
<organism evidence="2">
    <name type="scientific">Neobodo designis</name>
    <name type="common">Flagellated protozoan</name>
    <name type="synonym">Bodo designis</name>
    <dbReference type="NCBI Taxonomy" id="312471"/>
    <lineage>
        <taxon>Eukaryota</taxon>
        <taxon>Discoba</taxon>
        <taxon>Euglenozoa</taxon>
        <taxon>Kinetoplastea</taxon>
        <taxon>Metakinetoplastina</taxon>
        <taxon>Neobodonida</taxon>
        <taxon>Neobodo</taxon>
    </lineage>
</organism>
<evidence type="ECO:0000313" key="2">
    <source>
        <dbReference type="EMBL" id="CAD9118580.1"/>
    </source>
</evidence>
<gene>
    <name evidence="2" type="ORF">NDES1114_LOCUS16100</name>
</gene>
<dbReference type="AlphaFoldDB" id="A0A7S1M0M4"/>
<name>A0A7S1M0M4_NEODS</name>
<evidence type="ECO:0000256" key="1">
    <source>
        <dbReference type="SAM" id="MobiDB-lite"/>
    </source>
</evidence>
<evidence type="ECO:0008006" key="3">
    <source>
        <dbReference type="Google" id="ProtNLM"/>
    </source>
</evidence>
<proteinExistence type="predicted"/>
<feature type="region of interest" description="Disordered" evidence="1">
    <location>
        <begin position="1"/>
        <end position="38"/>
    </location>
</feature>
<sequence>MGTIAVKPPKSYVEQKEANDPNKKYLRQGPGPDAPPEEIAAARAWDPDEQAAESNTIKRAYLDDLMMVDAQQAARMPPFVKAELTKAAYKEACRKCFEIEKVMGACLQNKLWTAWKCEKERDAYFACIDSYEKSPEAINDLRWKYNLGVYHGEIVSRRRLMSHLWEEYFPDRGMDHAWAEE</sequence>